<evidence type="ECO:0008006" key="6">
    <source>
        <dbReference type="Google" id="ProtNLM"/>
    </source>
</evidence>
<dbReference type="PANTHER" id="PTHR24043">
    <property type="entry name" value="SCAVENGER RECEPTOR CLASS F"/>
    <property type="match status" value="1"/>
</dbReference>
<keyword evidence="2" id="KW-1133">Transmembrane helix</keyword>
<evidence type="ECO:0000313" key="4">
    <source>
        <dbReference type="EnsemblMetazoa" id="G8529.1:cds"/>
    </source>
</evidence>
<dbReference type="SUPFAM" id="SSF49785">
    <property type="entry name" value="Galactose-binding domain-like"/>
    <property type="match status" value="1"/>
</dbReference>
<dbReference type="SUPFAM" id="SSF57184">
    <property type="entry name" value="Growth factor receptor domain"/>
    <property type="match status" value="1"/>
</dbReference>
<keyword evidence="5" id="KW-1185">Reference proteome</keyword>
<keyword evidence="3" id="KW-0732">Signal</keyword>
<dbReference type="InterPro" id="IPR042635">
    <property type="entry name" value="MEGF10/SREC1/2-like"/>
</dbReference>
<dbReference type="Gene3D" id="2.170.300.10">
    <property type="entry name" value="Tie2 ligand-binding domain superfamily"/>
    <property type="match status" value="1"/>
</dbReference>
<dbReference type="InterPro" id="IPR008979">
    <property type="entry name" value="Galactose-bd-like_sf"/>
</dbReference>
<name>A0A8W8P2V4_MAGGI</name>
<feature type="chain" id="PRO_5036464280" description="Scavenger receptor class F member 2" evidence="3">
    <location>
        <begin position="19"/>
        <end position="300"/>
    </location>
</feature>
<feature type="transmembrane region" description="Helical" evidence="2">
    <location>
        <begin position="226"/>
        <end position="250"/>
    </location>
</feature>
<sequence>MRNVVFFILSASLHLGQFYENVAVNKSAWQMHPYPNRNWGADRAVDGRMSDLSPFGGQCTISTYNKKIAEWRVDLGRVHVIDHIFIQYRTDNNEWSAVNAYTTRFLGCKAGYQGDTCKTPCDKGSFGTRCGEKCGRCRDFQQCFHIDGACLTGCDPGFEGDLCKTSCSHGFFGLNCSETCIETCDGCNNVNGICDYGCISGWKGRICNERNVSSTAEKVHMWDVSFYGLLGAFCLFLVINGILTICTVTARRRQHKTHLPINSTALQDEGDLLPVSNNNVPCNEYQELGELAVEMYDTVE</sequence>
<dbReference type="AlphaFoldDB" id="A0A8W8P2V4"/>
<evidence type="ECO:0000256" key="3">
    <source>
        <dbReference type="SAM" id="SignalP"/>
    </source>
</evidence>
<keyword evidence="1" id="KW-0245">EGF-like domain</keyword>
<dbReference type="GO" id="GO:0005044">
    <property type="term" value="F:scavenger receptor activity"/>
    <property type="evidence" value="ECO:0007669"/>
    <property type="project" value="InterPro"/>
</dbReference>
<evidence type="ECO:0000256" key="2">
    <source>
        <dbReference type="SAM" id="Phobius"/>
    </source>
</evidence>
<protein>
    <recommendedName>
        <fullName evidence="6">Scavenger receptor class F member 2</fullName>
    </recommendedName>
</protein>
<dbReference type="InterPro" id="IPR009030">
    <property type="entry name" value="Growth_fac_rcpt_cys_sf"/>
</dbReference>
<feature type="signal peptide" evidence="3">
    <location>
        <begin position="1"/>
        <end position="18"/>
    </location>
</feature>
<organism evidence="4 5">
    <name type="scientific">Magallana gigas</name>
    <name type="common">Pacific oyster</name>
    <name type="synonym">Crassostrea gigas</name>
    <dbReference type="NCBI Taxonomy" id="29159"/>
    <lineage>
        <taxon>Eukaryota</taxon>
        <taxon>Metazoa</taxon>
        <taxon>Spiralia</taxon>
        <taxon>Lophotrochozoa</taxon>
        <taxon>Mollusca</taxon>
        <taxon>Bivalvia</taxon>
        <taxon>Autobranchia</taxon>
        <taxon>Pteriomorphia</taxon>
        <taxon>Ostreida</taxon>
        <taxon>Ostreoidea</taxon>
        <taxon>Ostreidae</taxon>
        <taxon>Magallana</taxon>
    </lineage>
</organism>
<dbReference type="Proteomes" id="UP000005408">
    <property type="component" value="Unassembled WGS sequence"/>
</dbReference>
<keyword evidence="2" id="KW-0812">Transmembrane</keyword>
<evidence type="ECO:0000313" key="5">
    <source>
        <dbReference type="Proteomes" id="UP000005408"/>
    </source>
</evidence>
<accession>A0A8W8P2V4</accession>
<reference evidence="4" key="1">
    <citation type="submission" date="2022-08" db="UniProtKB">
        <authorList>
            <consortium name="EnsemblMetazoa"/>
        </authorList>
    </citation>
    <scope>IDENTIFICATION</scope>
    <source>
        <strain evidence="4">05x7-T-G4-1.051#20</strain>
    </source>
</reference>
<dbReference type="EnsemblMetazoa" id="G8529.1">
    <property type="protein sequence ID" value="G8529.1:cds"/>
    <property type="gene ID" value="G8529"/>
</dbReference>
<proteinExistence type="predicted"/>
<evidence type="ECO:0000256" key="1">
    <source>
        <dbReference type="ARBA" id="ARBA00022536"/>
    </source>
</evidence>
<dbReference type="PANTHER" id="PTHR24043:SF8">
    <property type="entry name" value="EGF-LIKE DOMAIN-CONTAINING PROTEIN"/>
    <property type="match status" value="1"/>
</dbReference>
<keyword evidence="2" id="KW-0472">Membrane</keyword>